<organism evidence="3">
    <name type="scientific">Methylophaga aminisulfidivorans</name>
    <dbReference type="NCBI Taxonomy" id="230105"/>
    <lineage>
        <taxon>Bacteria</taxon>
        <taxon>Pseudomonadati</taxon>
        <taxon>Pseudomonadota</taxon>
        <taxon>Gammaproteobacteria</taxon>
        <taxon>Thiotrichales</taxon>
        <taxon>Piscirickettsiaceae</taxon>
        <taxon>Methylophaga</taxon>
    </lineage>
</organism>
<feature type="signal peptide" evidence="2">
    <location>
        <begin position="1"/>
        <end position="29"/>
    </location>
</feature>
<dbReference type="Proteomes" id="UP000886384">
    <property type="component" value="Unassembled WGS sequence"/>
</dbReference>
<proteinExistence type="predicted"/>
<evidence type="ECO:0000256" key="1">
    <source>
        <dbReference type="SAM" id="MobiDB-lite"/>
    </source>
</evidence>
<dbReference type="Gene3D" id="1.25.40.10">
    <property type="entry name" value="Tetratricopeptide repeat domain"/>
    <property type="match status" value="1"/>
</dbReference>
<dbReference type="InterPro" id="IPR011990">
    <property type="entry name" value="TPR-like_helical_dom_sf"/>
</dbReference>
<reference evidence="3" key="1">
    <citation type="journal article" date="2020" name="mSystems">
        <title>Genome- and Community-Level Interaction Insights into Carbon Utilization and Element Cycling Functions of Hydrothermarchaeota in Hydrothermal Sediment.</title>
        <authorList>
            <person name="Zhou Z."/>
            <person name="Liu Y."/>
            <person name="Xu W."/>
            <person name="Pan J."/>
            <person name="Luo Z.H."/>
            <person name="Li M."/>
        </authorList>
    </citation>
    <scope>NUCLEOTIDE SEQUENCE [LARGE SCALE GENOMIC DNA]</scope>
    <source>
        <strain evidence="3">HyVt-380</strain>
    </source>
</reference>
<keyword evidence="2" id="KW-0732">Signal</keyword>
<gene>
    <name evidence="3" type="ORF">ENI26_03030</name>
</gene>
<dbReference type="EMBL" id="DRHY01000071">
    <property type="protein sequence ID" value="HEC73328.1"/>
    <property type="molecule type" value="Genomic_DNA"/>
</dbReference>
<name>A0A7C1ZGB4_9GAMM</name>
<evidence type="ECO:0000256" key="2">
    <source>
        <dbReference type="SAM" id="SignalP"/>
    </source>
</evidence>
<comment type="caution">
    <text evidence="3">The sequence shown here is derived from an EMBL/GenBank/DDBJ whole genome shotgun (WGS) entry which is preliminary data.</text>
</comment>
<evidence type="ECO:0000313" key="3">
    <source>
        <dbReference type="EMBL" id="HEC73328.1"/>
    </source>
</evidence>
<dbReference type="AlphaFoldDB" id="A0A7C1ZGB4"/>
<sequence length="186" mass="20153">MRQSHVRFLGFSAFLLLGLNACSTSPSHAPIDDRTSIPPSTESAPEPRADNRIKNEPVIVESLPEQATIEAITPPTPKKQNPAVIALLASAQQSTDNGNLPAAQNQLQRAQRIAPSDPEVYYSLAQTHLALDNYGLAEQVTLKGISVANGQTDKLKKLWFLMAKIKLRAGDANGAEEAQRKAQSYL</sequence>
<protein>
    <recommendedName>
        <fullName evidence="4">Tetratricopeptide repeat protein</fullName>
    </recommendedName>
</protein>
<feature type="region of interest" description="Disordered" evidence="1">
    <location>
        <begin position="26"/>
        <end position="49"/>
    </location>
</feature>
<feature type="chain" id="PRO_5027812749" description="Tetratricopeptide repeat protein" evidence="2">
    <location>
        <begin position="30"/>
        <end position="186"/>
    </location>
</feature>
<dbReference type="SUPFAM" id="SSF48452">
    <property type="entry name" value="TPR-like"/>
    <property type="match status" value="1"/>
</dbReference>
<accession>A0A7C1ZGB4</accession>
<evidence type="ECO:0008006" key="4">
    <source>
        <dbReference type="Google" id="ProtNLM"/>
    </source>
</evidence>